<dbReference type="SUPFAM" id="SSF52047">
    <property type="entry name" value="RNI-like"/>
    <property type="match status" value="1"/>
</dbReference>
<dbReference type="InterPro" id="IPR036047">
    <property type="entry name" value="F-box-like_dom_sf"/>
</dbReference>
<keyword evidence="3" id="KW-0158">Chromosome</keyword>
<keyword evidence="4" id="KW-0227">DNA damage</keyword>
<evidence type="ECO:0000256" key="4">
    <source>
        <dbReference type="ARBA" id="ARBA00022763"/>
    </source>
</evidence>
<protein>
    <recommendedName>
        <fullName evidence="8">F-box domain-containing protein</fullName>
    </recommendedName>
</protein>
<dbReference type="GO" id="GO:0031146">
    <property type="term" value="P:SCF-dependent proteasomal ubiquitin-dependent protein catabolic process"/>
    <property type="evidence" value="ECO:0007669"/>
    <property type="project" value="TreeGrafter"/>
</dbReference>
<evidence type="ECO:0000313" key="10">
    <source>
        <dbReference type="Proteomes" id="UP001306508"/>
    </source>
</evidence>
<reference evidence="10" key="1">
    <citation type="submission" date="2023-07" db="EMBL/GenBank/DDBJ databases">
        <title>A draft genome of Kazachstania heterogenica Y-27499.</title>
        <authorList>
            <person name="Donic C."/>
            <person name="Kralova J.S."/>
            <person name="Fidel L."/>
            <person name="Ben-Dor S."/>
            <person name="Jung S."/>
        </authorList>
    </citation>
    <scope>NUCLEOTIDE SEQUENCE [LARGE SCALE GENOMIC DNA]</scope>
    <source>
        <strain evidence="10">Y27499</strain>
    </source>
</reference>
<dbReference type="SUPFAM" id="SSF81383">
    <property type="entry name" value="F-box domain"/>
    <property type="match status" value="1"/>
</dbReference>
<sequence>MNNEKMSSPIDNAISLGITFFKNEQYKEAKNLFIKTLWLIKSYSEEDIIQIRAKHGLVNYDIPNVPIVHPQLIKILDNIAACYEKLGELEKALKISSKMIKKEPFNLICYIRHGKILQKLFRDQDAYQNYQRGLKELNEVSKEYNINVSKRLVNIVKYQMSLVKQRIQRTDASKQENKKTFSQRSFIDPIKEHQSLLKKQQQKDNIYEGERQLSLSHKRNIYSTIINSKDTKHRSKTIDFIESLPLELLQYILNCLSVKDLIHLCQVSHNYKWIVMTNYSNWFQDFILKSVTNKLFLQFHNFITKLYSKSLSEKNATPWLRSLKLSSRLASDEPKLLQKLFTMLQNYRCDELILSVPNCATSHIVRYIVPNDNFCQNIMKLSLTISLRSDKPYEIKLLNYFNNLTNLELIFDSAVVPVNHPTQNNSNNSENSDLESLNNNWSPNLQSYTLICDSKKIKNFPTKNFFTSISNIKYDLMTKLYITGVTFCSNTEDFKWLRKFPSLKELWLENNNNSKLSNLLNLFKREHIFKNSSLEVLVFRENQIFPKIDMEAIPIQNLYHYKHNLSSLRKLDLMGTSISGTGLHRLVASLSSKTLRSLNIGDCPYIHMQQYPNDYNSNVFSPFDFFHEFDNIEELRLPQLSSLNDQSLHMLALQVPDLQKLKLLDLSLNMSITGVSVYEFISKLYEIKNKEPLDHLVVDGCSSISHITINSIKALGYVKKIDCVYERETWKQFGVNSFKYK</sequence>
<dbReference type="Pfam" id="PF00646">
    <property type="entry name" value="F-box"/>
    <property type="match status" value="1"/>
</dbReference>
<keyword evidence="5" id="KW-0156">Chromatin regulator</keyword>
<dbReference type="PROSITE" id="PS50005">
    <property type="entry name" value="TPR"/>
    <property type="match status" value="1"/>
</dbReference>
<dbReference type="PROSITE" id="PS50181">
    <property type="entry name" value="FBOX"/>
    <property type="match status" value="1"/>
</dbReference>
<dbReference type="GO" id="GO:0019005">
    <property type="term" value="C:SCF ubiquitin ligase complex"/>
    <property type="evidence" value="ECO:0007669"/>
    <property type="project" value="TreeGrafter"/>
</dbReference>
<evidence type="ECO:0000256" key="3">
    <source>
        <dbReference type="ARBA" id="ARBA00022454"/>
    </source>
</evidence>
<dbReference type="GO" id="GO:0006281">
    <property type="term" value="P:DNA repair"/>
    <property type="evidence" value="ECO:0007669"/>
    <property type="project" value="UniProtKB-KW"/>
</dbReference>
<gene>
    <name evidence="9" type="ORF">RI543_004639</name>
</gene>
<evidence type="ECO:0000259" key="8">
    <source>
        <dbReference type="PROSITE" id="PS50181"/>
    </source>
</evidence>
<dbReference type="InterPro" id="IPR001810">
    <property type="entry name" value="F-box_dom"/>
</dbReference>
<evidence type="ECO:0000256" key="7">
    <source>
        <dbReference type="PROSITE-ProRule" id="PRU00339"/>
    </source>
</evidence>
<dbReference type="SUPFAM" id="SSF48452">
    <property type="entry name" value="TPR-like"/>
    <property type="match status" value="1"/>
</dbReference>
<name>A0AAN8A7H0_9SACH</name>
<dbReference type="AlphaFoldDB" id="A0AAN8A7H0"/>
<dbReference type="EMBL" id="JAWIZZ010000056">
    <property type="protein sequence ID" value="KAK5774105.1"/>
    <property type="molecule type" value="Genomic_DNA"/>
</dbReference>
<dbReference type="InterPro" id="IPR019734">
    <property type="entry name" value="TPR_rpt"/>
</dbReference>
<dbReference type="PANTHER" id="PTHR13318">
    <property type="entry name" value="PARTNER OF PAIRED, ISOFORM B-RELATED"/>
    <property type="match status" value="1"/>
</dbReference>
<dbReference type="PANTHER" id="PTHR13318:SF95">
    <property type="entry name" value="F-BOX PROTEIN YLR352W"/>
    <property type="match status" value="1"/>
</dbReference>
<accession>A0AAN8A7H0</accession>
<dbReference type="Gene3D" id="1.20.1280.50">
    <property type="match status" value="1"/>
</dbReference>
<dbReference type="PROSITE" id="PS51450">
    <property type="entry name" value="LRR"/>
    <property type="match status" value="1"/>
</dbReference>
<dbReference type="InterPro" id="IPR032675">
    <property type="entry name" value="LRR_dom_sf"/>
</dbReference>
<feature type="domain" description="F-box" evidence="8">
    <location>
        <begin position="238"/>
        <end position="286"/>
    </location>
</feature>
<keyword evidence="7" id="KW-0802">TPR repeat</keyword>
<dbReference type="Gene3D" id="3.80.10.10">
    <property type="entry name" value="Ribonuclease Inhibitor"/>
    <property type="match status" value="1"/>
</dbReference>
<dbReference type="GO" id="GO:0005694">
    <property type="term" value="C:chromosome"/>
    <property type="evidence" value="ECO:0007669"/>
    <property type="project" value="UniProtKB-SubCell"/>
</dbReference>
<comment type="similarity">
    <text evidence="2">Belongs to the Tonsoku family.</text>
</comment>
<feature type="repeat" description="TPR" evidence="7">
    <location>
        <begin position="73"/>
        <end position="106"/>
    </location>
</feature>
<keyword evidence="6" id="KW-0234">DNA repair</keyword>
<evidence type="ECO:0000256" key="1">
    <source>
        <dbReference type="ARBA" id="ARBA00004286"/>
    </source>
</evidence>
<organism evidence="9 10">
    <name type="scientific">Arxiozyma heterogenica</name>
    <dbReference type="NCBI Taxonomy" id="278026"/>
    <lineage>
        <taxon>Eukaryota</taxon>
        <taxon>Fungi</taxon>
        <taxon>Dikarya</taxon>
        <taxon>Ascomycota</taxon>
        <taxon>Saccharomycotina</taxon>
        <taxon>Saccharomycetes</taxon>
        <taxon>Saccharomycetales</taxon>
        <taxon>Saccharomycetaceae</taxon>
        <taxon>Arxiozyma</taxon>
    </lineage>
</organism>
<dbReference type="InterPro" id="IPR011990">
    <property type="entry name" value="TPR-like_helical_dom_sf"/>
</dbReference>
<evidence type="ECO:0000256" key="2">
    <source>
        <dbReference type="ARBA" id="ARBA00010999"/>
    </source>
</evidence>
<dbReference type="GO" id="GO:0006325">
    <property type="term" value="P:chromatin organization"/>
    <property type="evidence" value="ECO:0007669"/>
    <property type="project" value="UniProtKB-KW"/>
</dbReference>
<proteinExistence type="inferred from homology"/>
<keyword evidence="10" id="KW-1185">Reference proteome</keyword>
<evidence type="ECO:0000256" key="6">
    <source>
        <dbReference type="ARBA" id="ARBA00023204"/>
    </source>
</evidence>
<dbReference type="InterPro" id="IPR001611">
    <property type="entry name" value="Leu-rich_rpt"/>
</dbReference>
<comment type="subcellular location">
    <subcellularLocation>
        <location evidence="1">Chromosome</location>
    </subcellularLocation>
</comment>
<dbReference type="Proteomes" id="UP001306508">
    <property type="component" value="Unassembled WGS sequence"/>
</dbReference>
<comment type="caution">
    <text evidence="9">The sequence shown here is derived from an EMBL/GenBank/DDBJ whole genome shotgun (WGS) entry which is preliminary data.</text>
</comment>
<evidence type="ECO:0000313" key="9">
    <source>
        <dbReference type="EMBL" id="KAK5774105.1"/>
    </source>
</evidence>
<evidence type="ECO:0000256" key="5">
    <source>
        <dbReference type="ARBA" id="ARBA00022853"/>
    </source>
</evidence>
<dbReference type="Gene3D" id="1.25.40.10">
    <property type="entry name" value="Tetratricopeptide repeat domain"/>
    <property type="match status" value="1"/>
</dbReference>